<dbReference type="AlphaFoldDB" id="A0A822YY24"/>
<sequence>MGALLVWLLPSFSKKILFIFSFVSVEMVLRLRSLIAINQYFLLDSPYLSSEFLGTVFLASWL</sequence>
<protein>
    <submittedName>
        <fullName evidence="1">Uncharacterized protein</fullName>
    </submittedName>
</protein>
<keyword evidence="2" id="KW-1185">Reference proteome</keyword>
<dbReference type="Proteomes" id="UP000607653">
    <property type="component" value="Unassembled WGS sequence"/>
</dbReference>
<gene>
    <name evidence="1" type="ORF">HUJ06_006725</name>
</gene>
<evidence type="ECO:0000313" key="2">
    <source>
        <dbReference type="Proteomes" id="UP000607653"/>
    </source>
</evidence>
<accession>A0A822YY24</accession>
<proteinExistence type="predicted"/>
<dbReference type="EMBL" id="DUZY01000004">
    <property type="protein sequence ID" value="DAD36085.1"/>
    <property type="molecule type" value="Genomic_DNA"/>
</dbReference>
<name>A0A822YY24_NELNU</name>
<evidence type="ECO:0000313" key="1">
    <source>
        <dbReference type="EMBL" id="DAD36085.1"/>
    </source>
</evidence>
<comment type="caution">
    <text evidence="1">The sequence shown here is derived from an EMBL/GenBank/DDBJ whole genome shotgun (WGS) entry which is preliminary data.</text>
</comment>
<reference evidence="1 2" key="1">
    <citation type="journal article" date="2020" name="Mol. Biol. Evol.">
        <title>Distinct Expression and Methylation Patterns for Genes with Different Fates following a Single Whole-Genome Duplication in Flowering Plants.</title>
        <authorList>
            <person name="Shi T."/>
            <person name="Rahmani R.S."/>
            <person name="Gugger P.F."/>
            <person name="Wang M."/>
            <person name="Li H."/>
            <person name="Zhang Y."/>
            <person name="Li Z."/>
            <person name="Wang Q."/>
            <person name="Van de Peer Y."/>
            <person name="Marchal K."/>
            <person name="Chen J."/>
        </authorList>
    </citation>
    <scope>NUCLEOTIDE SEQUENCE [LARGE SCALE GENOMIC DNA]</scope>
    <source>
        <tissue evidence="1">Leaf</tissue>
    </source>
</reference>
<organism evidence="1 2">
    <name type="scientific">Nelumbo nucifera</name>
    <name type="common">Sacred lotus</name>
    <dbReference type="NCBI Taxonomy" id="4432"/>
    <lineage>
        <taxon>Eukaryota</taxon>
        <taxon>Viridiplantae</taxon>
        <taxon>Streptophyta</taxon>
        <taxon>Embryophyta</taxon>
        <taxon>Tracheophyta</taxon>
        <taxon>Spermatophyta</taxon>
        <taxon>Magnoliopsida</taxon>
        <taxon>Proteales</taxon>
        <taxon>Nelumbonaceae</taxon>
        <taxon>Nelumbo</taxon>
    </lineage>
</organism>